<feature type="domain" description="Solute-binding protein family 5" evidence="6">
    <location>
        <begin position="91"/>
        <end position="457"/>
    </location>
</feature>
<dbReference type="RefSeq" id="WP_230495437.1">
    <property type="nucleotide sequence ID" value="NZ_CAKJTG010000004.1"/>
</dbReference>
<evidence type="ECO:0000256" key="2">
    <source>
        <dbReference type="ARBA" id="ARBA00022448"/>
    </source>
</evidence>
<gene>
    <name evidence="7" type="primary">dppA_1</name>
    <name evidence="7" type="ORF">NEOCIP111885_00854</name>
</gene>
<feature type="compositionally biased region" description="Basic and acidic residues" evidence="4">
    <location>
        <begin position="36"/>
        <end position="45"/>
    </location>
</feature>
<dbReference type="SUPFAM" id="SSF53850">
    <property type="entry name" value="Periplasmic binding protein-like II"/>
    <property type="match status" value="1"/>
</dbReference>
<dbReference type="InterPro" id="IPR000914">
    <property type="entry name" value="SBP_5_dom"/>
</dbReference>
<evidence type="ECO:0000313" key="8">
    <source>
        <dbReference type="Proteomes" id="UP000789845"/>
    </source>
</evidence>
<evidence type="ECO:0000256" key="3">
    <source>
        <dbReference type="ARBA" id="ARBA00022729"/>
    </source>
</evidence>
<comment type="caution">
    <text evidence="7">The sequence shown here is derived from an EMBL/GenBank/DDBJ whole genome shotgun (WGS) entry which is preliminary data.</text>
</comment>
<keyword evidence="8" id="KW-1185">Reference proteome</keyword>
<evidence type="ECO:0000256" key="4">
    <source>
        <dbReference type="SAM" id="MobiDB-lite"/>
    </source>
</evidence>
<evidence type="ECO:0000259" key="6">
    <source>
        <dbReference type="Pfam" id="PF00496"/>
    </source>
</evidence>
<comment type="similarity">
    <text evidence="1">Belongs to the bacterial solute-binding protein 5 family.</text>
</comment>
<dbReference type="AlphaFoldDB" id="A0A9C7G6X9"/>
<dbReference type="PIRSF" id="PIRSF002741">
    <property type="entry name" value="MppA"/>
    <property type="match status" value="1"/>
</dbReference>
<protein>
    <submittedName>
        <fullName evidence="7">Periplasmic dipeptide transport protein</fullName>
    </submittedName>
</protein>
<accession>A0A9C7G6X9</accession>
<sequence>MKKSTFKTLLVAFLAISMFLVGCSSKTNQNSDDEKDPVVKEETPAKDTLVYGRGGDSVSLDPISTTEGETFKVTENIFETLVSFGEQDTTINPGLAESWTVTDDGLNYEFKLRQGVKFHDGTEFNADAVVFNFNRWMNGNEEQFPYYTMFGGYKADEGHVIQEVTAVDANTVKFVLKRPQAPFLKNLAMSPFAISSPAAIEKQGEAYRANPVGTGPFKFVEWKENDTITLEKNADYWQAGLPKLNKVIFRVIPENTARLNALVSGEIDVMDGLNNSDEATVLANENLQVLERPSMNVGYIGLTNTRKPFDNKLVRQAINHAIDKQSIIDAFYGGTAQPAINPMPPAISGYNDAIEPYPYDLEKAKALLAEAGYADGFTMDLWAMPVARPYMPEAMKVAEVIQASLAEIGVTANIQSVDWATYLDQAKNGEYDAFMLGWTGDNGDADNFLYTLLDKDSIGSNNSAMYSSDELHDILIQAQTEVDEDARNELYKKAQEIIHEDAPWVPLVHSIPLLAAGKDVVNYKPHPTGSESLINVEFAK</sequence>
<feature type="region of interest" description="Disordered" evidence="4">
    <location>
        <begin position="27"/>
        <end position="46"/>
    </location>
</feature>
<keyword evidence="2" id="KW-0813">Transport</keyword>
<dbReference type="Gene3D" id="3.40.190.10">
    <property type="entry name" value="Periplasmic binding protein-like II"/>
    <property type="match status" value="1"/>
</dbReference>
<keyword evidence="3 5" id="KW-0732">Signal</keyword>
<dbReference type="EMBL" id="CAKJTG010000004">
    <property type="protein sequence ID" value="CAG9607164.1"/>
    <property type="molecule type" value="Genomic_DNA"/>
</dbReference>
<evidence type="ECO:0000256" key="5">
    <source>
        <dbReference type="SAM" id="SignalP"/>
    </source>
</evidence>
<dbReference type="PANTHER" id="PTHR30290:SF9">
    <property type="entry name" value="OLIGOPEPTIDE-BINDING PROTEIN APPA"/>
    <property type="match status" value="1"/>
</dbReference>
<dbReference type="GO" id="GO:0043190">
    <property type="term" value="C:ATP-binding cassette (ABC) transporter complex"/>
    <property type="evidence" value="ECO:0007669"/>
    <property type="project" value="InterPro"/>
</dbReference>
<dbReference type="Pfam" id="PF00496">
    <property type="entry name" value="SBP_bac_5"/>
    <property type="match status" value="1"/>
</dbReference>
<evidence type="ECO:0000256" key="1">
    <source>
        <dbReference type="ARBA" id="ARBA00005695"/>
    </source>
</evidence>
<dbReference type="Gene3D" id="3.90.76.10">
    <property type="entry name" value="Dipeptide-binding Protein, Domain 1"/>
    <property type="match status" value="1"/>
</dbReference>
<dbReference type="GO" id="GO:0015833">
    <property type="term" value="P:peptide transport"/>
    <property type="evidence" value="ECO:0007669"/>
    <property type="project" value="TreeGrafter"/>
</dbReference>
<name>A0A9C7G6X9_9BACI</name>
<feature type="signal peptide" evidence="5">
    <location>
        <begin position="1"/>
        <end position="22"/>
    </location>
</feature>
<dbReference type="CDD" id="cd08493">
    <property type="entry name" value="PBP2_DppA_like"/>
    <property type="match status" value="1"/>
</dbReference>
<dbReference type="InterPro" id="IPR039424">
    <property type="entry name" value="SBP_5"/>
</dbReference>
<dbReference type="InterPro" id="IPR030678">
    <property type="entry name" value="Peptide/Ni-bd"/>
</dbReference>
<dbReference type="Gene3D" id="3.10.105.10">
    <property type="entry name" value="Dipeptide-binding Protein, Domain 3"/>
    <property type="match status" value="1"/>
</dbReference>
<dbReference type="PANTHER" id="PTHR30290">
    <property type="entry name" value="PERIPLASMIC BINDING COMPONENT OF ABC TRANSPORTER"/>
    <property type="match status" value="1"/>
</dbReference>
<dbReference type="GO" id="GO:0042597">
    <property type="term" value="C:periplasmic space"/>
    <property type="evidence" value="ECO:0007669"/>
    <property type="project" value="UniProtKB-ARBA"/>
</dbReference>
<feature type="chain" id="PRO_5039071233" evidence="5">
    <location>
        <begin position="23"/>
        <end position="540"/>
    </location>
</feature>
<dbReference type="GO" id="GO:1904680">
    <property type="term" value="F:peptide transmembrane transporter activity"/>
    <property type="evidence" value="ECO:0007669"/>
    <property type="project" value="TreeGrafter"/>
</dbReference>
<proteinExistence type="inferred from homology"/>
<evidence type="ECO:0000313" key="7">
    <source>
        <dbReference type="EMBL" id="CAG9607164.1"/>
    </source>
</evidence>
<reference evidence="7" key="1">
    <citation type="submission" date="2021-10" db="EMBL/GenBank/DDBJ databases">
        <authorList>
            <person name="Criscuolo A."/>
        </authorList>
    </citation>
    <scope>NUCLEOTIDE SEQUENCE</scope>
    <source>
        <strain evidence="7">CIP111885</strain>
    </source>
</reference>
<organism evidence="7 8">
    <name type="scientific">Pseudoneobacillus rhizosphaerae</name>
    <dbReference type="NCBI Taxonomy" id="2880968"/>
    <lineage>
        <taxon>Bacteria</taxon>
        <taxon>Bacillati</taxon>
        <taxon>Bacillota</taxon>
        <taxon>Bacilli</taxon>
        <taxon>Bacillales</taxon>
        <taxon>Bacillaceae</taxon>
        <taxon>Pseudoneobacillus</taxon>
    </lineage>
</organism>
<dbReference type="Proteomes" id="UP000789845">
    <property type="component" value="Unassembled WGS sequence"/>
</dbReference>
<dbReference type="PROSITE" id="PS51257">
    <property type="entry name" value="PROKAR_LIPOPROTEIN"/>
    <property type="match status" value="1"/>
</dbReference>